<accession>A0A561ESP5</accession>
<dbReference type="SMART" id="SM00342">
    <property type="entry name" value="HTH_ARAC"/>
    <property type="match status" value="1"/>
</dbReference>
<evidence type="ECO:0000259" key="4">
    <source>
        <dbReference type="PROSITE" id="PS01124"/>
    </source>
</evidence>
<dbReference type="EMBL" id="VIVR01000001">
    <property type="protein sequence ID" value="TWE18656.1"/>
    <property type="molecule type" value="Genomic_DNA"/>
</dbReference>
<protein>
    <submittedName>
        <fullName evidence="5">AraC family transcriptional regulator with amidase-like domain</fullName>
    </submittedName>
    <submittedName>
        <fullName evidence="6">Transcriptional regulator GlxA family with amidase domain</fullName>
    </submittedName>
</protein>
<dbReference type="InterPro" id="IPR002818">
    <property type="entry name" value="DJ-1/PfpI"/>
</dbReference>
<dbReference type="Gene3D" id="3.40.50.880">
    <property type="match status" value="1"/>
</dbReference>
<dbReference type="RefSeq" id="WP_145792004.1">
    <property type="nucleotide sequence ID" value="NZ_BAAABR010000009.1"/>
</dbReference>
<feature type="region of interest" description="Disordered" evidence="3">
    <location>
        <begin position="316"/>
        <end position="346"/>
    </location>
</feature>
<organism evidence="5 8">
    <name type="scientific">Kitasatospora atroaurantiaca</name>
    <dbReference type="NCBI Taxonomy" id="285545"/>
    <lineage>
        <taxon>Bacteria</taxon>
        <taxon>Bacillati</taxon>
        <taxon>Actinomycetota</taxon>
        <taxon>Actinomycetes</taxon>
        <taxon>Kitasatosporales</taxon>
        <taxon>Streptomycetaceae</taxon>
        <taxon>Kitasatospora</taxon>
    </lineage>
</organism>
<dbReference type="InterPro" id="IPR018060">
    <property type="entry name" value="HTH_AraC"/>
</dbReference>
<dbReference type="Proteomes" id="UP000318416">
    <property type="component" value="Unassembled WGS sequence"/>
</dbReference>
<keyword evidence="1" id="KW-0805">Transcription regulation</keyword>
<dbReference type="InterPro" id="IPR052158">
    <property type="entry name" value="INH-QAR"/>
</dbReference>
<dbReference type="GO" id="GO:0003700">
    <property type="term" value="F:DNA-binding transcription factor activity"/>
    <property type="evidence" value="ECO:0007669"/>
    <property type="project" value="InterPro"/>
</dbReference>
<keyword evidence="2" id="KW-0804">Transcription</keyword>
<sequence>MHRVVVLALPGVIPFELGIPHRLFGNAYSLDGKPLYETVTCSLDGRPVRTDADFTLAVDHDASVIADADTLIIPPSHHDSPVLRTGEIPEPVARALASVRPGARLVSICTASFVLAAAGLLKGRTATTHWYYTEQFGRLFPDVRLDPDVLFVDDGDILTSAGAAAGVDLCLHLVRRDHGSEVANGVARRCVVPPWREGGQAQYIRRPVPAPAEADTAATRDWALQQLHRPIPLAELAARAGMSVRTFSRRFLAETGQTPGRWLTAQRVELARRLLESSDLPVDQVAERSGFGSGSSLRQHLAAALGVSPAAYRRTFQGSPQRSSGGGVRRASTASTRTRLPQTAIR</sequence>
<keyword evidence="8" id="KW-1185">Reference proteome</keyword>
<dbReference type="SUPFAM" id="SSF52317">
    <property type="entry name" value="Class I glutamine amidotransferase-like"/>
    <property type="match status" value="1"/>
</dbReference>
<dbReference type="GO" id="GO:0043565">
    <property type="term" value="F:sequence-specific DNA binding"/>
    <property type="evidence" value="ECO:0007669"/>
    <property type="project" value="InterPro"/>
</dbReference>
<proteinExistence type="predicted"/>
<feature type="domain" description="HTH araC/xylS-type" evidence="4">
    <location>
        <begin position="217"/>
        <end position="315"/>
    </location>
</feature>
<gene>
    <name evidence="5" type="ORF">FB465_3717</name>
    <name evidence="6" type="ORF">FB465_3722</name>
    <name evidence="7" type="ORF">FB465_3743</name>
</gene>
<dbReference type="AlphaFoldDB" id="A0A561ESP5"/>
<evidence type="ECO:0000313" key="8">
    <source>
        <dbReference type="Proteomes" id="UP000318416"/>
    </source>
</evidence>
<evidence type="ECO:0000313" key="7">
    <source>
        <dbReference type="EMBL" id="TWE18656.1"/>
    </source>
</evidence>
<dbReference type="InterPro" id="IPR029062">
    <property type="entry name" value="Class_I_gatase-like"/>
</dbReference>
<dbReference type="EMBL" id="VIVR01000001">
    <property type="protein sequence ID" value="TWE18638.1"/>
    <property type="molecule type" value="Genomic_DNA"/>
</dbReference>
<dbReference type="PROSITE" id="PS01124">
    <property type="entry name" value="HTH_ARAC_FAMILY_2"/>
    <property type="match status" value="1"/>
</dbReference>
<name>A0A561ESP5_9ACTN</name>
<dbReference type="OrthoDB" id="3194870at2"/>
<evidence type="ECO:0000256" key="2">
    <source>
        <dbReference type="ARBA" id="ARBA00023163"/>
    </source>
</evidence>
<dbReference type="PANTHER" id="PTHR43130:SF3">
    <property type="entry name" value="HTH-TYPE TRANSCRIPTIONAL REGULATOR RV1931C"/>
    <property type="match status" value="1"/>
</dbReference>
<evidence type="ECO:0000256" key="1">
    <source>
        <dbReference type="ARBA" id="ARBA00023015"/>
    </source>
</evidence>
<dbReference type="Gene3D" id="1.10.10.60">
    <property type="entry name" value="Homeodomain-like"/>
    <property type="match status" value="1"/>
</dbReference>
<dbReference type="SUPFAM" id="SSF46689">
    <property type="entry name" value="Homeodomain-like"/>
    <property type="match status" value="2"/>
</dbReference>
<dbReference type="PANTHER" id="PTHR43130">
    <property type="entry name" value="ARAC-FAMILY TRANSCRIPTIONAL REGULATOR"/>
    <property type="match status" value="1"/>
</dbReference>
<dbReference type="Pfam" id="PF12833">
    <property type="entry name" value="HTH_18"/>
    <property type="match status" value="1"/>
</dbReference>
<dbReference type="CDD" id="cd03137">
    <property type="entry name" value="GATase1_AraC_1"/>
    <property type="match status" value="1"/>
</dbReference>
<comment type="caution">
    <text evidence="5">The sequence shown here is derived from an EMBL/GenBank/DDBJ whole genome shotgun (WGS) entry which is preliminary data.</text>
</comment>
<evidence type="ECO:0000313" key="5">
    <source>
        <dbReference type="EMBL" id="TWE18635.1"/>
    </source>
</evidence>
<feature type="compositionally biased region" description="Low complexity" evidence="3">
    <location>
        <begin position="329"/>
        <end position="339"/>
    </location>
</feature>
<dbReference type="EMBL" id="VIVR01000001">
    <property type="protein sequence ID" value="TWE18635.1"/>
    <property type="molecule type" value="Genomic_DNA"/>
</dbReference>
<evidence type="ECO:0000313" key="6">
    <source>
        <dbReference type="EMBL" id="TWE18638.1"/>
    </source>
</evidence>
<reference evidence="5 8" key="1">
    <citation type="submission" date="2019-06" db="EMBL/GenBank/DDBJ databases">
        <title>Sequencing the genomes of 1000 actinobacteria strains.</title>
        <authorList>
            <person name="Klenk H.-P."/>
        </authorList>
    </citation>
    <scope>NUCLEOTIDE SEQUENCE [LARGE SCALE GENOMIC DNA]</scope>
    <source>
        <strain evidence="5 8">DSM 41649</strain>
    </source>
</reference>
<evidence type="ECO:0000256" key="3">
    <source>
        <dbReference type="SAM" id="MobiDB-lite"/>
    </source>
</evidence>
<dbReference type="Pfam" id="PF01965">
    <property type="entry name" value="DJ-1_PfpI"/>
    <property type="match status" value="1"/>
</dbReference>
<dbReference type="InterPro" id="IPR009057">
    <property type="entry name" value="Homeodomain-like_sf"/>
</dbReference>